<dbReference type="PANTHER" id="PTHR21499">
    <property type="entry name" value="ASPARTATE KINASE"/>
    <property type="match status" value="1"/>
</dbReference>
<dbReference type="Pfam" id="PF00696">
    <property type="entry name" value="AA_kinase"/>
    <property type="match status" value="1"/>
</dbReference>
<dbReference type="SUPFAM" id="SSF55021">
    <property type="entry name" value="ACT-like"/>
    <property type="match status" value="2"/>
</dbReference>
<dbReference type="SUPFAM" id="SSF53633">
    <property type="entry name" value="Carbamate kinase-like"/>
    <property type="match status" value="1"/>
</dbReference>
<dbReference type="EMBL" id="CP001629">
    <property type="protein sequence ID" value="ACU89445.1"/>
    <property type="molecule type" value="Genomic_DNA"/>
</dbReference>
<protein>
    <recommendedName>
        <fullName evidence="2">aspartate kinase</fullName>
        <ecNumber evidence="2">2.7.2.4</ecNumber>
    </recommendedName>
</protein>
<keyword evidence="5" id="KW-0418">Kinase</keyword>
<dbReference type="Gene3D" id="3.30.2130.10">
    <property type="entry name" value="VC0802-like"/>
    <property type="match status" value="1"/>
</dbReference>
<name>C7LSQ4_DESBD</name>
<dbReference type="RefSeq" id="WP_015773539.1">
    <property type="nucleotide sequence ID" value="NC_013173.1"/>
</dbReference>
<evidence type="ECO:0000313" key="10">
    <source>
        <dbReference type="EMBL" id="ACU89445.1"/>
    </source>
</evidence>
<feature type="domain" description="Aspartokinase ACT" evidence="9">
    <location>
        <begin position="399"/>
        <end position="457"/>
    </location>
</feature>
<accession>C7LSQ4</accession>
<dbReference type="GO" id="GO:0005524">
    <property type="term" value="F:ATP binding"/>
    <property type="evidence" value="ECO:0007669"/>
    <property type="project" value="UniProtKB-KW"/>
</dbReference>
<dbReference type="GO" id="GO:0004072">
    <property type="term" value="F:aspartate kinase activity"/>
    <property type="evidence" value="ECO:0007669"/>
    <property type="project" value="UniProtKB-EC"/>
</dbReference>
<dbReference type="KEGG" id="dba:Dbac_1347"/>
<comment type="similarity">
    <text evidence="1">Belongs to the aspartokinase family.</text>
</comment>
<dbReference type="EC" id="2.7.2.4" evidence="2"/>
<keyword evidence="3" id="KW-0808">Transferase</keyword>
<sequence>MKTKVRVEKIGGTSMSRFPQIIDNIILRNPADIFGRIYIVSAYGGVTNELLEHKKTGQPGIYQLFRQQENYPIKMLALRDSLFELNKTFVPIGLDLNAANEFVDDHIDLAINILRSMDNVLASGYVSRTALLLAARELLASLGEMHSAFNSANILQNRGFDATFVDLSGWEDSRQLTIDERIKDSFEGIDPFSTICFATGYTKGTEGIMREFDRGYSEVTFSKVAVILGASEAIIHKEYHLCSGDPMLIGEENIHPVCNTNFDVADQLADVGMEAIHPKASKPLEVNDIPIRIKNAFDPDHSGTLITKDFIAPESMVEIVTGSEKVTCLEVHDTRMVGEVGFDLRILQVLAKHDISYISKATNANTIGMIIADRDCRPEMIAELQNRFEQITLQKVAIVCAIGSNIGQPGIMAKAASALAADGINILAVSQTARQTNMQFVVERSQFAKAQIALHAALCMSAPRACTGAA</sequence>
<keyword evidence="4" id="KW-0547">Nucleotide-binding</keyword>
<dbReference type="OrthoDB" id="9799110at2"/>
<evidence type="ECO:0000313" key="11">
    <source>
        <dbReference type="Proteomes" id="UP000002216"/>
    </source>
</evidence>
<dbReference type="Gene3D" id="3.40.1160.10">
    <property type="entry name" value="Acetylglutamate kinase-like"/>
    <property type="match status" value="1"/>
</dbReference>
<dbReference type="GO" id="GO:0009089">
    <property type="term" value="P:lysine biosynthetic process via diaminopimelate"/>
    <property type="evidence" value="ECO:0007669"/>
    <property type="project" value="TreeGrafter"/>
</dbReference>
<evidence type="ECO:0000256" key="1">
    <source>
        <dbReference type="ARBA" id="ARBA00010122"/>
    </source>
</evidence>
<dbReference type="InterPro" id="IPR001048">
    <property type="entry name" value="Asp/Glu/Uridylate_kinase"/>
</dbReference>
<evidence type="ECO:0000256" key="7">
    <source>
        <dbReference type="ARBA" id="ARBA00047872"/>
    </source>
</evidence>
<dbReference type="eggNOG" id="COG0527">
    <property type="taxonomic scope" value="Bacteria"/>
</dbReference>
<dbReference type="Pfam" id="PF22468">
    <property type="entry name" value="ACT_9"/>
    <property type="match status" value="1"/>
</dbReference>
<organism evidence="10 11">
    <name type="scientific">Desulfomicrobium baculatum (strain DSM 4028 / VKM B-1378 / X)</name>
    <name type="common">Desulfovibrio baculatus</name>
    <dbReference type="NCBI Taxonomy" id="525897"/>
    <lineage>
        <taxon>Bacteria</taxon>
        <taxon>Pseudomonadati</taxon>
        <taxon>Thermodesulfobacteriota</taxon>
        <taxon>Desulfovibrionia</taxon>
        <taxon>Desulfovibrionales</taxon>
        <taxon>Desulfomicrobiaceae</taxon>
        <taxon>Desulfomicrobium</taxon>
    </lineage>
</organism>
<evidence type="ECO:0000259" key="8">
    <source>
        <dbReference type="Pfam" id="PF00696"/>
    </source>
</evidence>
<dbReference type="InterPro" id="IPR036393">
    <property type="entry name" value="AceGlu_kinase-like_sf"/>
</dbReference>
<keyword evidence="6" id="KW-0067">ATP-binding</keyword>
<dbReference type="HOGENOM" id="CLU_047213_0_0_7"/>
<gene>
    <name evidence="10" type="ordered locus">Dbac_1347</name>
</gene>
<evidence type="ECO:0000256" key="3">
    <source>
        <dbReference type="ARBA" id="ARBA00022679"/>
    </source>
</evidence>
<evidence type="ECO:0000256" key="4">
    <source>
        <dbReference type="ARBA" id="ARBA00022741"/>
    </source>
</evidence>
<feature type="domain" description="Aspartate/glutamate/uridylate kinase" evidence="8">
    <location>
        <begin position="4"/>
        <end position="295"/>
    </location>
</feature>
<comment type="catalytic activity">
    <reaction evidence="7">
        <text>L-aspartate + ATP = 4-phospho-L-aspartate + ADP</text>
        <dbReference type="Rhea" id="RHEA:23776"/>
        <dbReference type="ChEBI" id="CHEBI:29991"/>
        <dbReference type="ChEBI" id="CHEBI:30616"/>
        <dbReference type="ChEBI" id="CHEBI:57535"/>
        <dbReference type="ChEBI" id="CHEBI:456216"/>
        <dbReference type="EC" id="2.7.2.4"/>
    </reaction>
</comment>
<proteinExistence type="inferred from homology"/>
<dbReference type="NCBIfam" id="NF006614">
    <property type="entry name" value="PRK09181.1"/>
    <property type="match status" value="1"/>
</dbReference>
<dbReference type="Proteomes" id="UP000002216">
    <property type="component" value="Chromosome"/>
</dbReference>
<dbReference type="GO" id="GO:0005829">
    <property type="term" value="C:cytosol"/>
    <property type="evidence" value="ECO:0007669"/>
    <property type="project" value="TreeGrafter"/>
</dbReference>
<evidence type="ECO:0000259" key="9">
    <source>
        <dbReference type="Pfam" id="PF22468"/>
    </source>
</evidence>
<evidence type="ECO:0000256" key="5">
    <source>
        <dbReference type="ARBA" id="ARBA00022777"/>
    </source>
</evidence>
<dbReference type="GO" id="GO:0009090">
    <property type="term" value="P:homoserine biosynthetic process"/>
    <property type="evidence" value="ECO:0007669"/>
    <property type="project" value="TreeGrafter"/>
</dbReference>
<dbReference type="InterPro" id="IPR045865">
    <property type="entry name" value="ACT-like_dom_sf"/>
</dbReference>
<dbReference type="PANTHER" id="PTHR21499:SF3">
    <property type="entry name" value="ASPARTOKINASE"/>
    <property type="match status" value="1"/>
</dbReference>
<evidence type="ECO:0000256" key="6">
    <source>
        <dbReference type="ARBA" id="ARBA00022840"/>
    </source>
</evidence>
<dbReference type="InterPro" id="IPR054352">
    <property type="entry name" value="ACT_Aspartokinase"/>
</dbReference>
<dbReference type="STRING" id="525897.Dbac_1347"/>
<evidence type="ECO:0000256" key="2">
    <source>
        <dbReference type="ARBA" id="ARBA00013059"/>
    </source>
</evidence>
<keyword evidence="11" id="KW-1185">Reference proteome</keyword>
<reference evidence="10 11" key="1">
    <citation type="journal article" date="2009" name="Stand. Genomic Sci.">
        <title>Complete genome sequence of Desulfomicrobium baculatum type strain (X).</title>
        <authorList>
            <person name="Copeland A."/>
            <person name="Spring S."/>
            <person name="Goker M."/>
            <person name="Schneider S."/>
            <person name="Lapidus A."/>
            <person name="Del Rio T.G."/>
            <person name="Tice H."/>
            <person name="Cheng J.F."/>
            <person name="Chen F."/>
            <person name="Nolan M."/>
            <person name="Bruce D."/>
            <person name="Goodwin L."/>
            <person name="Pitluck S."/>
            <person name="Ivanova N."/>
            <person name="Mavrommatis K."/>
            <person name="Ovchinnikova G."/>
            <person name="Pati A."/>
            <person name="Chen A."/>
            <person name="Palaniappan K."/>
            <person name="Land M."/>
            <person name="Hauser L."/>
            <person name="Chang Y.J."/>
            <person name="Jeffries C.C."/>
            <person name="Meincke L."/>
            <person name="Sims D."/>
            <person name="Brettin T."/>
            <person name="Detter J.C."/>
            <person name="Han C."/>
            <person name="Chain P."/>
            <person name="Bristow J."/>
            <person name="Eisen J.A."/>
            <person name="Markowitz V."/>
            <person name="Hugenholtz P."/>
            <person name="Kyrpides N.C."/>
            <person name="Klenk H.P."/>
            <person name="Lucas S."/>
        </authorList>
    </citation>
    <scope>NUCLEOTIDE SEQUENCE [LARGE SCALE GENOMIC DNA]</scope>
    <source>
        <strain evidence="11">DSM 4028 / VKM B-1378 / X</strain>
    </source>
</reference>
<dbReference type="AlphaFoldDB" id="C7LSQ4"/>